<keyword evidence="3" id="KW-1185">Reference proteome</keyword>
<sequence length="447" mass="49066">MLFFIFQSQLTVNMSTSSVESEVESVISLALSVADGCRGKRDFTSGSTAANAVVTALRDFQLHTETHSIYVSTLGPIDITAHLKPCRQALKKMRDIQVKPPGRFAVKSPRERFDKETMALNDALHRLREMVHGLRQDAVRPVPQFEEGHSSQEELPRQERHEQHEAPVRQELEEQNVLPPPRSASTLSQTPVINITIINSPEPRSSHPGLSRPGPSSTRFAPRPQQQDQQVFPGAPDSKPMCPGGSGCRASLCHLRFDHPSAPKCPFGKNCSTAGCSNWHPKSSWCPNKSSCDWRMNNCEKAHPWPFQESSRAGSSEPSSQETVSEPSSQPSQPGAPSLVSVSKAFSSMTVEDNSQPWCQYRFNCPDGYNGRCPLRHPRRAPCKDGSACTKGAACTFDHTLQAQTQPQAQEVAGNWRGGSYAQRGAYNTAPGARTRGGTRGRVELQG</sequence>
<evidence type="ECO:0008006" key="4">
    <source>
        <dbReference type="Google" id="ProtNLM"/>
    </source>
</evidence>
<organism evidence="2 3">
    <name type="scientific">Podospora fimiseda</name>
    <dbReference type="NCBI Taxonomy" id="252190"/>
    <lineage>
        <taxon>Eukaryota</taxon>
        <taxon>Fungi</taxon>
        <taxon>Dikarya</taxon>
        <taxon>Ascomycota</taxon>
        <taxon>Pezizomycotina</taxon>
        <taxon>Sordariomycetes</taxon>
        <taxon>Sordariomycetidae</taxon>
        <taxon>Sordariales</taxon>
        <taxon>Podosporaceae</taxon>
        <taxon>Podospora</taxon>
    </lineage>
</organism>
<reference evidence="2" key="2">
    <citation type="submission" date="2023-05" db="EMBL/GenBank/DDBJ databases">
        <authorList>
            <consortium name="Lawrence Berkeley National Laboratory"/>
            <person name="Steindorff A."/>
            <person name="Hensen N."/>
            <person name="Bonometti L."/>
            <person name="Westerberg I."/>
            <person name="Brannstrom I.O."/>
            <person name="Guillou S."/>
            <person name="Cros-Aarteil S."/>
            <person name="Calhoun S."/>
            <person name="Haridas S."/>
            <person name="Kuo A."/>
            <person name="Mondo S."/>
            <person name="Pangilinan J."/>
            <person name="Riley R."/>
            <person name="Labutti K."/>
            <person name="Andreopoulos B."/>
            <person name="Lipzen A."/>
            <person name="Chen C."/>
            <person name="Yanf M."/>
            <person name="Daum C."/>
            <person name="Ng V."/>
            <person name="Clum A."/>
            <person name="Ohm R."/>
            <person name="Martin F."/>
            <person name="Silar P."/>
            <person name="Natvig D."/>
            <person name="Lalanne C."/>
            <person name="Gautier V."/>
            <person name="Ament-Velasquez S.L."/>
            <person name="Kruys A."/>
            <person name="Hutchinson M.I."/>
            <person name="Powell A.J."/>
            <person name="Barry K."/>
            <person name="Miller A.N."/>
            <person name="Grigoriev I.V."/>
            <person name="Debuchy R."/>
            <person name="Gladieux P."/>
            <person name="Thoren M.H."/>
            <person name="Johannesson H."/>
        </authorList>
    </citation>
    <scope>NUCLEOTIDE SEQUENCE</scope>
    <source>
        <strain evidence="2">CBS 990.96</strain>
    </source>
</reference>
<dbReference type="Gene3D" id="4.10.1000.40">
    <property type="match status" value="1"/>
</dbReference>
<dbReference type="Proteomes" id="UP001301958">
    <property type="component" value="Unassembled WGS sequence"/>
</dbReference>
<dbReference type="Gene3D" id="4.10.1000.30">
    <property type="match status" value="1"/>
</dbReference>
<gene>
    <name evidence="2" type="ORF">QBC38DRAFT_491547</name>
</gene>
<feature type="compositionally biased region" description="Polar residues" evidence="1">
    <location>
        <begin position="214"/>
        <end position="230"/>
    </location>
</feature>
<reference evidence="2" key="1">
    <citation type="journal article" date="2023" name="Mol. Phylogenet. Evol.">
        <title>Genome-scale phylogeny and comparative genomics of the fungal order Sordariales.</title>
        <authorList>
            <person name="Hensen N."/>
            <person name="Bonometti L."/>
            <person name="Westerberg I."/>
            <person name="Brannstrom I.O."/>
            <person name="Guillou S."/>
            <person name="Cros-Aarteil S."/>
            <person name="Calhoun S."/>
            <person name="Haridas S."/>
            <person name="Kuo A."/>
            <person name="Mondo S."/>
            <person name="Pangilinan J."/>
            <person name="Riley R."/>
            <person name="LaButti K."/>
            <person name="Andreopoulos B."/>
            <person name="Lipzen A."/>
            <person name="Chen C."/>
            <person name="Yan M."/>
            <person name="Daum C."/>
            <person name="Ng V."/>
            <person name="Clum A."/>
            <person name="Steindorff A."/>
            <person name="Ohm R.A."/>
            <person name="Martin F."/>
            <person name="Silar P."/>
            <person name="Natvig D.O."/>
            <person name="Lalanne C."/>
            <person name="Gautier V."/>
            <person name="Ament-Velasquez S.L."/>
            <person name="Kruys A."/>
            <person name="Hutchinson M.I."/>
            <person name="Powell A.J."/>
            <person name="Barry K."/>
            <person name="Miller A.N."/>
            <person name="Grigoriev I.V."/>
            <person name="Debuchy R."/>
            <person name="Gladieux P."/>
            <person name="Hiltunen Thoren M."/>
            <person name="Johannesson H."/>
        </authorList>
    </citation>
    <scope>NUCLEOTIDE SEQUENCE</scope>
    <source>
        <strain evidence="2">CBS 990.96</strain>
    </source>
</reference>
<dbReference type="EMBL" id="MU865522">
    <property type="protein sequence ID" value="KAK4221711.1"/>
    <property type="molecule type" value="Genomic_DNA"/>
</dbReference>
<proteinExistence type="predicted"/>
<protein>
    <recommendedName>
        <fullName evidence="4">C3H1-type domain-containing protein</fullName>
    </recommendedName>
</protein>
<feature type="compositionally biased region" description="Polar residues" evidence="1">
    <location>
        <begin position="183"/>
        <end position="203"/>
    </location>
</feature>
<dbReference type="AlphaFoldDB" id="A0AAN6YMX4"/>
<name>A0AAN6YMX4_9PEZI</name>
<feature type="region of interest" description="Disordered" evidence="1">
    <location>
        <begin position="425"/>
        <end position="447"/>
    </location>
</feature>
<evidence type="ECO:0000313" key="2">
    <source>
        <dbReference type="EMBL" id="KAK4221711.1"/>
    </source>
</evidence>
<feature type="region of interest" description="Disordered" evidence="1">
    <location>
        <begin position="141"/>
        <end position="241"/>
    </location>
</feature>
<accession>A0AAN6YMX4</accession>
<feature type="compositionally biased region" description="Basic and acidic residues" evidence="1">
    <location>
        <begin position="146"/>
        <end position="172"/>
    </location>
</feature>
<comment type="caution">
    <text evidence="2">The sequence shown here is derived from an EMBL/GenBank/DDBJ whole genome shotgun (WGS) entry which is preliminary data.</text>
</comment>
<feature type="compositionally biased region" description="Low complexity" evidence="1">
    <location>
        <begin position="309"/>
        <end position="338"/>
    </location>
</feature>
<feature type="region of interest" description="Disordered" evidence="1">
    <location>
        <begin position="307"/>
        <end position="340"/>
    </location>
</feature>
<evidence type="ECO:0000313" key="3">
    <source>
        <dbReference type="Proteomes" id="UP001301958"/>
    </source>
</evidence>
<evidence type="ECO:0000256" key="1">
    <source>
        <dbReference type="SAM" id="MobiDB-lite"/>
    </source>
</evidence>